<protein>
    <submittedName>
        <fullName evidence="2">Membrane protein</fullName>
    </submittedName>
</protein>
<sequence>MKSRMSVIKFRWLLVIALVAALLGWLVTVLANRAGLPTPVLPYSALITLALVIVLVVILGVRVRRWRNGNHEKDLSPILAARTLILAQASAYAGAIILGWHFGALVDALTTTFYGASISVLGAPVALMLGSLAMVAAGIIVERFCRIPPEDGADSAAGSA</sequence>
<gene>
    <name evidence="2" type="ORF">UM93_14210</name>
</gene>
<feature type="transmembrane region" description="Helical" evidence="1">
    <location>
        <begin position="41"/>
        <end position="63"/>
    </location>
</feature>
<dbReference type="Pfam" id="PF11377">
    <property type="entry name" value="DUF3180"/>
    <property type="match status" value="1"/>
</dbReference>
<dbReference type="Proteomes" id="UP000061839">
    <property type="component" value="Chromosome"/>
</dbReference>
<dbReference type="STRING" id="1618207.UM93_14210"/>
<dbReference type="AlphaFoldDB" id="A0A0D4C190"/>
<dbReference type="HOGENOM" id="CLU_123281_0_0_11"/>
<dbReference type="InterPro" id="IPR021517">
    <property type="entry name" value="DUF3180"/>
</dbReference>
<organism evidence="2 3">
    <name type="scientific">Psychromicrobium lacuslunae</name>
    <dbReference type="NCBI Taxonomy" id="1618207"/>
    <lineage>
        <taxon>Bacteria</taxon>
        <taxon>Bacillati</taxon>
        <taxon>Actinomycetota</taxon>
        <taxon>Actinomycetes</taxon>
        <taxon>Micrococcales</taxon>
        <taxon>Micrococcaceae</taxon>
        <taxon>Psychromicrobium</taxon>
    </lineage>
</organism>
<name>A0A0D4C190_9MICC</name>
<keyword evidence="1" id="KW-0472">Membrane</keyword>
<feature type="transmembrane region" description="Helical" evidence="1">
    <location>
        <begin position="114"/>
        <end position="141"/>
    </location>
</feature>
<evidence type="ECO:0000256" key="1">
    <source>
        <dbReference type="SAM" id="Phobius"/>
    </source>
</evidence>
<evidence type="ECO:0000313" key="2">
    <source>
        <dbReference type="EMBL" id="AJT42358.1"/>
    </source>
</evidence>
<accession>A0A0D4C190</accession>
<keyword evidence="1" id="KW-0812">Transmembrane</keyword>
<keyword evidence="3" id="KW-1185">Reference proteome</keyword>
<keyword evidence="1" id="KW-1133">Transmembrane helix</keyword>
<dbReference type="PATRIC" id="fig|1618207.4.peg.2887"/>
<proteinExistence type="predicted"/>
<reference evidence="2 3" key="1">
    <citation type="journal article" date="2015" name="Genome Announc.">
        <title>Complete Genome Sequencing of Protease-Producing Novel Arthrobacter sp. Strain IHBB 11108 Using PacBio Single-Molecule Real-Time Sequencing Technology.</title>
        <authorList>
            <person name="Kiran S."/>
            <person name="Swarnkar M.K."/>
            <person name="Pal M."/>
            <person name="Thakur R."/>
            <person name="Tewari R."/>
            <person name="Singh A.K."/>
            <person name="Gulati A."/>
        </authorList>
    </citation>
    <scope>NUCLEOTIDE SEQUENCE [LARGE SCALE GENOMIC DNA]</scope>
    <source>
        <strain evidence="2 3">IHBB 11108</strain>
    </source>
</reference>
<feature type="transmembrane region" description="Helical" evidence="1">
    <location>
        <begin position="84"/>
        <end position="102"/>
    </location>
</feature>
<dbReference type="EMBL" id="CP011005">
    <property type="protein sequence ID" value="AJT42358.1"/>
    <property type="molecule type" value="Genomic_DNA"/>
</dbReference>
<evidence type="ECO:0000313" key="3">
    <source>
        <dbReference type="Proteomes" id="UP000061839"/>
    </source>
</evidence>
<dbReference type="RefSeq" id="WP_045076195.1">
    <property type="nucleotide sequence ID" value="NZ_CP011005.1"/>
</dbReference>
<dbReference type="KEGG" id="ari:UM93_14210"/>